<dbReference type="SUPFAM" id="SSF53474">
    <property type="entry name" value="alpha/beta-Hydrolases"/>
    <property type="match status" value="1"/>
</dbReference>
<protein>
    <submittedName>
        <fullName evidence="2">Str. FM013</fullName>
    </submittedName>
</protein>
<dbReference type="Gene3D" id="3.40.50.1820">
    <property type="entry name" value="alpha/beta hydrolase"/>
    <property type="match status" value="1"/>
</dbReference>
<dbReference type="InterPro" id="IPR000073">
    <property type="entry name" value="AB_hydrolase_1"/>
</dbReference>
<dbReference type="Pfam" id="PF12697">
    <property type="entry name" value="Abhydrolase_6"/>
    <property type="match status" value="1"/>
</dbReference>
<dbReference type="PANTHER" id="PTHR37017">
    <property type="entry name" value="AB HYDROLASE-1 DOMAIN-CONTAINING PROTEIN-RELATED"/>
    <property type="match status" value="1"/>
</dbReference>
<dbReference type="InterPro" id="IPR052897">
    <property type="entry name" value="Sec-Metab_Biosynth_Hydrolase"/>
</dbReference>
<gene>
    <name evidence="2" type="ORF">PCAMFM013_S016g000297</name>
</gene>
<dbReference type="Proteomes" id="UP000053732">
    <property type="component" value="Unassembled WGS sequence"/>
</dbReference>
<feature type="domain" description="AB hydrolase-1" evidence="1">
    <location>
        <begin position="7"/>
        <end position="235"/>
    </location>
</feature>
<dbReference type="EMBL" id="HG793149">
    <property type="protein sequence ID" value="CRL26016.1"/>
    <property type="molecule type" value="Genomic_DNA"/>
</dbReference>
<reference evidence="2 3" key="1">
    <citation type="journal article" date="2014" name="Nat. Commun.">
        <title>Multiple recent horizontal transfers of a large genomic region in cheese making fungi.</title>
        <authorList>
            <person name="Cheeseman K."/>
            <person name="Ropars J."/>
            <person name="Renault P."/>
            <person name="Dupont J."/>
            <person name="Gouzy J."/>
            <person name="Branca A."/>
            <person name="Abraham A.L."/>
            <person name="Ceppi M."/>
            <person name="Conseiller E."/>
            <person name="Debuchy R."/>
            <person name="Malagnac F."/>
            <person name="Goarin A."/>
            <person name="Silar P."/>
            <person name="Lacoste S."/>
            <person name="Sallet E."/>
            <person name="Bensimon A."/>
            <person name="Giraud T."/>
            <person name="Brygoo Y."/>
        </authorList>
    </citation>
    <scope>NUCLEOTIDE SEQUENCE [LARGE SCALE GENOMIC DNA]</scope>
    <source>
        <strain evidence="3">FM 013</strain>
    </source>
</reference>
<proteinExistence type="predicted"/>
<dbReference type="AlphaFoldDB" id="A0A0G4PIL5"/>
<organism evidence="2 3">
    <name type="scientific">Penicillium camemberti (strain FM 013)</name>
    <dbReference type="NCBI Taxonomy" id="1429867"/>
    <lineage>
        <taxon>Eukaryota</taxon>
        <taxon>Fungi</taxon>
        <taxon>Dikarya</taxon>
        <taxon>Ascomycota</taxon>
        <taxon>Pezizomycotina</taxon>
        <taxon>Eurotiomycetes</taxon>
        <taxon>Eurotiomycetidae</taxon>
        <taxon>Eurotiales</taxon>
        <taxon>Aspergillaceae</taxon>
        <taxon>Penicillium</taxon>
    </lineage>
</organism>
<dbReference type="InterPro" id="IPR029058">
    <property type="entry name" value="AB_hydrolase_fold"/>
</dbReference>
<accession>A0A0G4PIL5</accession>
<keyword evidence="3" id="KW-1185">Reference proteome</keyword>
<sequence length="246" mass="26690">MSQQPIIILVPGAWSLPFFYDGLRSSISRQGLTSPDAIAHPSVGAEPPTKTLDDDVYHLRDVLTEHCDSGKNVVVVAHSYGGLVSSGAVQGLGVQERKAKGKTGGVSLIIYMTAFVVPKGQSLISASGGQLLPWIKTEGDYAYCQIGPEGAFNDLPKAEQEKWTAHLTHSSLPVFSGIATNEPWLSIPSAYILGEEDQMLPLQFQEHMAQMLRTPLTYRLPSSHHPFLSMPDKVAGIIKELALEEN</sequence>
<evidence type="ECO:0000259" key="1">
    <source>
        <dbReference type="Pfam" id="PF12697"/>
    </source>
</evidence>
<dbReference type="GO" id="GO:0017000">
    <property type="term" value="P:antibiotic biosynthetic process"/>
    <property type="evidence" value="ECO:0007669"/>
    <property type="project" value="UniProtKB-ARBA"/>
</dbReference>
<evidence type="ECO:0000313" key="2">
    <source>
        <dbReference type="EMBL" id="CRL26016.1"/>
    </source>
</evidence>
<dbReference type="PANTHER" id="PTHR37017:SF11">
    <property type="entry name" value="ESTERASE_LIPASE_THIOESTERASE DOMAIN-CONTAINING PROTEIN"/>
    <property type="match status" value="1"/>
</dbReference>
<dbReference type="GO" id="GO:0072330">
    <property type="term" value="P:monocarboxylic acid biosynthetic process"/>
    <property type="evidence" value="ECO:0007669"/>
    <property type="project" value="UniProtKB-ARBA"/>
</dbReference>
<evidence type="ECO:0000313" key="3">
    <source>
        <dbReference type="Proteomes" id="UP000053732"/>
    </source>
</evidence>
<name>A0A0G4PIL5_PENC3</name>